<feature type="domain" description="Glycosyltransferase 2-like" evidence="2">
    <location>
        <begin position="5"/>
        <end position="116"/>
    </location>
</feature>
<comment type="caution">
    <text evidence="3">The sequence shown here is derived from an EMBL/GenBank/DDBJ whole genome shotgun (WGS) entry which is preliminary data.</text>
</comment>
<dbReference type="InterPro" id="IPR001173">
    <property type="entry name" value="Glyco_trans_2-like"/>
</dbReference>
<dbReference type="Proteomes" id="UP000601055">
    <property type="component" value="Unassembled WGS sequence"/>
</dbReference>
<keyword evidence="4" id="KW-1185">Reference proteome</keyword>
<sequence>MIPVSIVIITKNEAALIANCITACKPISDDIIIIDNDSTDYTPKIAESLGCRVFLENWDGYGANKNKGGLLAKYDWILSIDADEIPDAELITALHQLSFNDSKVVYDIKFKTYFGKKIIQYGSWGNNHKIRLFNRIHVKWSNSKVHETLLLPNFTNIKRLKGHIDHFTVQSVQEFYQKANHYANLSTEQYLINNKKNVFLKLYLSPIFGFIKNYIIRLGFLDGAEGLDIALITYKNTWSKYYRLKQLQRKLDSLSTKTHIIKDFDMEYK</sequence>
<dbReference type="PANTHER" id="PTHR43630">
    <property type="entry name" value="POLY-BETA-1,6-N-ACETYL-D-GLUCOSAMINE SYNTHASE"/>
    <property type="match status" value="1"/>
</dbReference>
<name>A0A923IUD4_9SPHI</name>
<gene>
    <name evidence="3" type="ORF">GM921_04135</name>
</gene>
<dbReference type="EMBL" id="WNXD01000001">
    <property type="protein sequence ID" value="MBB2144658.1"/>
    <property type="molecule type" value="Genomic_DNA"/>
</dbReference>
<dbReference type="AlphaFoldDB" id="A0A923IUD4"/>
<evidence type="ECO:0000256" key="1">
    <source>
        <dbReference type="ARBA" id="ARBA00038494"/>
    </source>
</evidence>
<dbReference type="PANTHER" id="PTHR43630:SF2">
    <property type="entry name" value="GLYCOSYLTRANSFERASE"/>
    <property type="match status" value="1"/>
</dbReference>
<comment type="similarity">
    <text evidence="1">Belongs to the glycosyltransferase 2 family. WaaE/KdtX subfamily.</text>
</comment>
<organism evidence="3 4">
    <name type="scientific">Pedobacter planticolens</name>
    <dbReference type="NCBI Taxonomy" id="2679964"/>
    <lineage>
        <taxon>Bacteria</taxon>
        <taxon>Pseudomonadati</taxon>
        <taxon>Bacteroidota</taxon>
        <taxon>Sphingobacteriia</taxon>
        <taxon>Sphingobacteriales</taxon>
        <taxon>Sphingobacteriaceae</taxon>
        <taxon>Pedobacter</taxon>
    </lineage>
</organism>
<dbReference type="Pfam" id="PF00535">
    <property type="entry name" value="Glycos_transf_2"/>
    <property type="match status" value="1"/>
</dbReference>
<dbReference type="InterPro" id="IPR029044">
    <property type="entry name" value="Nucleotide-diphossugar_trans"/>
</dbReference>
<reference evidence="3" key="1">
    <citation type="submission" date="2019-11" db="EMBL/GenBank/DDBJ databases">
        <title>Description of Pedobacter sp. LMG 31464T.</title>
        <authorList>
            <person name="Carlier A."/>
            <person name="Qi S."/>
            <person name="Vandamme P."/>
        </authorList>
    </citation>
    <scope>NUCLEOTIDE SEQUENCE</scope>
    <source>
        <strain evidence="3">LMG 31464</strain>
    </source>
</reference>
<evidence type="ECO:0000313" key="4">
    <source>
        <dbReference type="Proteomes" id="UP000601055"/>
    </source>
</evidence>
<dbReference type="SUPFAM" id="SSF53448">
    <property type="entry name" value="Nucleotide-diphospho-sugar transferases"/>
    <property type="match status" value="1"/>
</dbReference>
<evidence type="ECO:0000259" key="2">
    <source>
        <dbReference type="Pfam" id="PF00535"/>
    </source>
</evidence>
<proteinExistence type="inferred from homology"/>
<dbReference type="RefSeq" id="WP_182921342.1">
    <property type="nucleotide sequence ID" value="NZ_WNXD01000001.1"/>
</dbReference>
<dbReference type="Gene3D" id="3.90.550.10">
    <property type="entry name" value="Spore Coat Polysaccharide Biosynthesis Protein SpsA, Chain A"/>
    <property type="match status" value="1"/>
</dbReference>
<dbReference type="CDD" id="cd02511">
    <property type="entry name" value="Beta4Glucosyltransferase"/>
    <property type="match status" value="1"/>
</dbReference>
<protein>
    <submittedName>
        <fullName evidence="3">Glycosyltransferase</fullName>
    </submittedName>
</protein>
<accession>A0A923IUD4</accession>
<evidence type="ECO:0000313" key="3">
    <source>
        <dbReference type="EMBL" id="MBB2144658.1"/>
    </source>
</evidence>